<dbReference type="GO" id="GO:0000400">
    <property type="term" value="F:four-way junction DNA binding"/>
    <property type="evidence" value="ECO:0007669"/>
    <property type="project" value="UniProtKB-UniRule"/>
</dbReference>
<dbReference type="GO" id="GO:0048476">
    <property type="term" value="C:Holliday junction resolvase complex"/>
    <property type="evidence" value="ECO:0007669"/>
    <property type="project" value="UniProtKB-UniRule"/>
</dbReference>
<dbReference type="Pfam" id="PF01330">
    <property type="entry name" value="RuvA_N"/>
    <property type="match status" value="1"/>
</dbReference>
<dbReference type="GO" id="GO:0006310">
    <property type="term" value="P:DNA recombination"/>
    <property type="evidence" value="ECO:0007669"/>
    <property type="project" value="UniProtKB-UniRule"/>
</dbReference>
<evidence type="ECO:0000256" key="4">
    <source>
        <dbReference type="ARBA" id="ARBA00023172"/>
    </source>
</evidence>
<comment type="caution">
    <text evidence="8">The sequence shown here is derived from an EMBL/GenBank/DDBJ whole genome shotgun (WGS) entry which is preliminary data.</text>
</comment>
<dbReference type="SUPFAM" id="SSF46929">
    <property type="entry name" value="DNA helicase RuvA subunit, C-terminal domain"/>
    <property type="match status" value="1"/>
</dbReference>
<dbReference type="InterPro" id="IPR000085">
    <property type="entry name" value="RuvA"/>
</dbReference>
<dbReference type="GO" id="GO:0009379">
    <property type="term" value="C:Holliday junction helicase complex"/>
    <property type="evidence" value="ECO:0007669"/>
    <property type="project" value="InterPro"/>
</dbReference>
<dbReference type="Gene3D" id="1.10.150.20">
    <property type="entry name" value="5' to 3' exonuclease, C-terminal subdomain"/>
    <property type="match status" value="1"/>
</dbReference>
<evidence type="ECO:0000256" key="2">
    <source>
        <dbReference type="ARBA" id="ARBA00022763"/>
    </source>
</evidence>
<dbReference type="Gene3D" id="1.10.8.10">
    <property type="entry name" value="DNA helicase RuvA subunit, C-terminal domain"/>
    <property type="match status" value="1"/>
</dbReference>
<dbReference type="InterPro" id="IPR010994">
    <property type="entry name" value="RuvA_2-like"/>
</dbReference>
<evidence type="ECO:0000313" key="8">
    <source>
        <dbReference type="EMBL" id="PIU10925.1"/>
    </source>
</evidence>
<keyword evidence="4 6" id="KW-0233">DNA recombination</keyword>
<evidence type="ECO:0000256" key="6">
    <source>
        <dbReference type="HAMAP-Rule" id="MF_00031"/>
    </source>
</evidence>
<keyword evidence="2 6" id="KW-0227">DNA damage</keyword>
<dbReference type="InterPro" id="IPR013849">
    <property type="entry name" value="DNA_helicase_Holl-junc_RuvA_I"/>
</dbReference>
<dbReference type="SUPFAM" id="SSF50249">
    <property type="entry name" value="Nucleic acid-binding proteins"/>
    <property type="match status" value="1"/>
</dbReference>
<protein>
    <recommendedName>
        <fullName evidence="6">Holliday junction branch migration complex subunit RuvA</fullName>
    </recommendedName>
</protein>
<dbReference type="AlphaFoldDB" id="A0A2M6XTF6"/>
<feature type="region of interest" description="Domain III" evidence="6">
    <location>
        <begin position="146"/>
        <end position="192"/>
    </location>
</feature>
<dbReference type="NCBIfam" id="TIGR00084">
    <property type="entry name" value="ruvA"/>
    <property type="match status" value="1"/>
</dbReference>
<evidence type="ECO:0000256" key="1">
    <source>
        <dbReference type="ARBA" id="ARBA00022490"/>
    </source>
</evidence>
<keyword evidence="1 6" id="KW-0963">Cytoplasm</keyword>
<accession>A0A2M6XTF6</accession>
<keyword evidence="3 6" id="KW-0238">DNA-binding</keyword>
<dbReference type="InterPro" id="IPR036267">
    <property type="entry name" value="RuvA_C_sf"/>
</dbReference>
<gene>
    <name evidence="6 8" type="primary">ruvA</name>
    <name evidence="8" type="ORF">COT27_00565</name>
</gene>
<dbReference type="HAMAP" id="MF_00031">
    <property type="entry name" value="DNA_HJ_migration_RuvA"/>
    <property type="match status" value="1"/>
</dbReference>
<dbReference type="SUPFAM" id="SSF47781">
    <property type="entry name" value="RuvA domain 2-like"/>
    <property type="match status" value="1"/>
</dbReference>
<dbReference type="SMART" id="SM00278">
    <property type="entry name" value="HhH1"/>
    <property type="match status" value="2"/>
</dbReference>
<dbReference type="InterPro" id="IPR012340">
    <property type="entry name" value="NA-bd_OB-fold"/>
</dbReference>
<comment type="similarity">
    <text evidence="6">Belongs to the RuvA family.</text>
</comment>
<feature type="domain" description="Helix-hairpin-helix DNA-binding motif class 1" evidence="7">
    <location>
        <begin position="72"/>
        <end position="91"/>
    </location>
</feature>
<dbReference type="GO" id="GO:0005524">
    <property type="term" value="F:ATP binding"/>
    <property type="evidence" value="ECO:0007669"/>
    <property type="project" value="InterPro"/>
</dbReference>
<dbReference type="Pfam" id="PF07499">
    <property type="entry name" value="RuvA_C"/>
    <property type="match status" value="1"/>
</dbReference>
<keyword evidence="5 6" id="KW-0234">DNA repair</keyword>
<comment type="subcellular location">
    <subcellularLocation>
        <location evidence="6">Cytoplasm</location>
    </subcellularLocation>
</comment>
<evidence type="ECO:0000256" key="3">
    <source>
        <dbReference type="ARBA" id="ARBA00023125"/>
    </source>
</evidence>
<comment type="caution">
    <text evidence="6">Lacks conserved residue(s) required for the propagation of feature annotation.</text>
</comment>
<dbReference type="InterPro" id="IPR003583">
    <property type="entry name" value="Hlx-hairpin-Hlx_DNA-bd_motif"/>
</dbReference>
<dbReference type="GO" id="GO:0006281">
    <property type="term" value="P:DNA repair"/>
    <property type="evidence" value="ECO:0007669"/>
    <property type="project" value="UniProtKB-UniRule"/>
</dbReference>
<dbReference type="InterPro" id="IPR011114">
    <property type="entry name" value="RuvA_C"/>
</dbReference>
<evidence type="ECO:0000256" key="5">
    <source>
        <dbReference type="ARBA" id="ARBA00023204"/>
    </source>
</evidence>
<comment type="subunit">
    <text evidence="6">Homotetramer. Forms an RuvA(8)-RuvB(12)-Holliday junction (HJ) complex. HJ DNA is sandwiched between 2 RuvA tetramers; dsDNA enters through RuvA and exits via RuvB. An RuvB hexamer assembles on each DNA strand where it exits the tetramer. Each RuvB hexamer is contacted by two RuvA subunits (via domain III) on 2 adjacent RuvB subunits; this complex drives branch migration. In the full resolvosome a probable DNA-RuvA(4)-RuvB(12)-RuvC(2) complex forms which resolves the HJ.</text>
</comment>
<organism evidence="8 9">
    <name type="scientific">Candidatus Kuenenbacteria bacterium CG08_land_8_20_14_0_20_37_23</name>
    <dbReference type="NCBI Taxonomy" id="1974617"/>
    <lineage>
        <taxon>Bacteria</taxon>
        <taxon>Candidatus Kueneniibacteriota</taxon>
    </lineage>
</organism>
<dbReference type="GO" id="GO:0009378">
    <property type="term" value="F:four-way junction helicase activity"/>
    <property type="evidence" value="ECO:0007669"/>
    <property type="project" value="InterPro"/>
</dbReference>
<evidence type="ECO:0000313" key="9">
    <source>
        <dbReference type="Proteomes" id="UP000230586"/>
    </source>
</evidence>
<evidence type="ECO:0000259" key="7">
    <source>
        <dbReference type="SMART" id="SM00278"/>
    </source>
</evidence>
<feature type="domain" description="Helix-hairpin-helix DNA-binding motif class 1" evidence="7">
    <location>
        <begin position="107"/>
        <end position="126"/>
    </location>
</feature>
<comment type="function">
    <text evidence="6">The RuvA-RuvB-RuvC complex processes Holliday junction (HJ) DNA during genetic recombination and DNA repair, while the RuvA-RuvB complex plays an important role in the rescue of blocked DNA replication forks via replication fork reversal (RFR). RuvA specifically binds to HJ cruciform DNA, conferring on it an open structure. The RuvB hexamer acts as an ATP-dependent pump, pulling dsDNA into and through the RuvAB complex. HJ branch migration allows RuvC to scan DNA until it finds its consensus sequence, where it cleaves and resolves the cruciform DNA.</text>
</comment>
<dbReference type="EMBL" id="PEXX01000011">
    <property type="protein sequence ID" value="PIU10925.1"/>
    <property type="molecule type" value="Genomic_DNA"/>
</dbReference>
<reference evidence="9" key="1">
    <citation type="submission" date="2017-09" db="EMBL/GenBank/DDBJ databases">
        <title>Depth-based differentiation of microbial function through sediment-hosted aquifers and enrichment of novel symbionts in the deep terrestrial subsurface.</title>
        <authorList>
            <person name="Probst A.J."/>
            <person name="Ladd B."/>
            <person name="Jarett J.K."/>
            <person name="Geller-Mcgrath D.E."/>
            <person name="Sieber C.M.K."/>
            <person name="Emerson J.B."/>
            <person name="Anantharaman K."/>
            <person name="Thomas B.C."/>
            <person name="Malmstrom R."/>
            <person name="Stieglmeier M."/>
            <person name="Klingl A."/>
            <person name="Woyke T."/>
            <person name="Ryan C.M."/>
            <person name="Banfield J.F."/>
        </authorList>
    </citation>
    <scope>NUCLEOTIDE SEQUENCE [LARGE SCALE GENOMIC DNA]</scope>
</reference>
<name>A0A2M6XTF6_9BACT</name>
<comment type="domain">
    <text evidence="6">Has three domains with a flexible linker between the domains II and III and assumes an 'L' shape. Domain III is highly mobile and contacts RuvB.</text>
</comment>
<dbReference type="GO" id="GO:0005737">
    <property type="term" value="C:cytoplasm"/>
    <property type="evidence" value="ECO:0007669"/>
    <property type="project" value="UniProtKB-SubCell"/>
</dbReference>
<dbReference type="CDD" id="cd14332">
    <property type="entry name" value="UBA_RuvA_C"/>
    <property type="match status" value="1"/>
</dbReference>
<dbReference type="Proteomes" id="UP000230586">
    <property type="component" value="Unassembled WGS sequence"/>
</dbReference>
<sequence>MISYLKGKILAKNQKSVIAVVHDIGYEIFVTENFLEKIKVNDEIELHTYLKHDEDNMALYGFRDKEELLFFKLLITISGVGPKTALGVLEVAKLADIKKAILRDEPSILYKVSGVGKKTAERIVVELKNKIDALPMTEKEISFGDVNSEVFDALVSLGYAQTDVREALKQMPETVEKMEEKIKKALKILGKK</sequence>
<dbReference type="Pfam" id="PF14520">
    <property type="entry name" value="HHH_5"/>
    <property type="match status" value="1"/>
</dbReference>
<proteinExistence type="inferred from homology"/>
<dbReference type="Gene3D" id="2.40.50.140">
    <property type="entry name" value="Nucleic acid-binding proteins"/>
    <property type="match status" value="1"/>
</dbReference>